<evidence type="ECO:0000256" key="1">
    <source>
        <dbReference type="SAM" id="MobiDB-lite"/>
    </source>
</evidence>
<dbReference type="AlphaFoldDB" id="A0A843UEH9"/>
<feature type="compositionally biased region" description="Basic and acidic residues" evidence="1">
    <location>
        <begin position="75"/>
        <end position="89"/>
    </location>
</feature>
<name>A0A843UEH9_COLES</name>
<feature type="region of interest" description="Disordered" evidence="1">
    <location>
        <begin position="67"/>
        <end position="124"/>
    </location>
</feature>
<dbReference type="EMBL" id="NMUH01000402">
    <property type="protein sequence ID" value="MQL78479.1"/>
    <property type="molecule type" value="Genomic_DNA"/>
</dbReference>
<evidence type="ECO:0000313" key="2">
    <source>
        <dbReference type="EMBL" id="MQL78479.1"/>
    </source>
</evidence>
<accession>A0A843UEH9</accession>
<comment type="caution">
    <text evidence="2">The sequence shown here is derived from an EMBL/GenBank/DDBJ whole genome shotgun (WGS) entry which is preliminary data.</text>
</comment>
<reference evidence="2" key="1">
    <citation type="submission" date="2017-07" db="EMBL/GenBank/DDBJ databases">
        <title>Taro Niue Genome Assembly and Annotation.</title>
        <authorList>
            <person name="Atibalentja N."/>
            <person name="Keating K."/>
            <person name="Fields C.J."/>
        </authorList>
    </citation>
    <scope>NUCLEOTIDE SEQUENCE</scope>
    <source>
        <strain evidence="2">Niue_2</strain>
        <tissue evidence="2">Leaf</tissue>
    </source>
</reference>
<feature type="compositionally biased region" description="Polar residues" evidence="1">
    <location>
        <begin position="105"/>
        <end position="124"/>
    </location>
</feature>
<gene>
    <name evidence="2" type="ORF">Taro_010914</name>
</gene>
<keyword evidence="3" id="KW-1185">Reference proteome</keyword>
<evidence type="ECO:0000313" key="3">
    <source>
        <dbReference type="Proteomes" id="UP000652761"/>
    </source>
</evidence>
<protein>
    <submittedName>
        <fullName evidence="2">Uncharacterized protein</fullName>
    </submittedName>
</protein>
<organism evidence="2 3">
    <name type="scientific">Colocasia esculenta</name>
    <name type="common">Wild taro</name>
    <name type="synonym">Arum esculentum</name>
    <dbReference type="NCBI Taxonomy" id="4460"/>
    <lineage>
        <taxon>Eukaryota</taxon>
        <taxon>Viridiplantae</taxon>
        <taxon>Streptophyta</taxon>
        <taxon>Embryophyta</taxon>
        <taxon>Tracheophyta</taxon>
        <taxon>Spermatophyta</taxon>
        <taxon>Magnoliopsida</taxon>
        <taxon>Liliopsida</taxon>
        <taxon>Araceae</taxon>
        <taxon>Aroideae</taxon>
        <taxon>Colocasieae</taxon>
        <taxon>Colocasia</taxon>
    </lineage>
</organism>
<dbReference type="Proteomes" id="UP000652761">
    <property type="component" value="Unassembled WGS sequence"/>
</dbReference>
<sequence>MWGLKVSAKTETETDTNILACVSVSPSSSPTICLNHQLELLTSSARDLFNKCERSFNWKRLEEAKKVKPQASAAARHDGRQTQHSELQTRIKTSTMPWRIGSRRPSMNSTSMQESIKGKSSNLR</sequence>
<proteinExistence type="predicted"/>